<feature type="region of interest" description="Disordered" evidence="1">
    <location>
        <begin position="26"/>
        <end position="47"/>
    </location>
</feature>
<proteinExistence type="predicted"/>
<comment type="caution">
    <text evidence="3">The sequence shown here is derived from an EMBL/GenBank/DDBJ whole genome shotgun (WGS) entry which is preliminary data.</text>
</comment>
<feature type="chain" id="PRO_5013322182" evidence="2">
    <location>
        <begin position="21"/>
        <end position="201"/>
    </location>
</feature>
<evidence type="ECO:0000256" key="2">
    <source>
        <dbReference type="SAM" id="SignalP"/>
    </source>
</evidence>
<accession>A0A1Y1QR88</accession>
<evidence type="ECO:0000313" key="4">
    <source>
        <dbReference type="Proteomes" id="UP000192491"/>
    </source>
</evidence>
<feature type="signal peptide" evidence="2">
    <location>
        <begin position="1"/>
        <end position="20"/>
    </location>
</feature>
<keyword evidence="2" id="KW-0732">Signal</keyword>
<gene>
    <name evidence="3" type="ORF">BWK73_17035</name>
</gene>
<protein>
    <submittedName>
        <fullName evidence="3">Uncharacterized protein</fullName>
    </submittedName>
</protein>
<name>A0A1Y1QR88_9GAMM</name>
<organism evidence="3 4">
    <name type="scientific">Thiothrix lacustris</name>
    <dbReference type="NCBI Taxonomy" id="525917"/>
    <lineage>
        <taxon>Bacteria</taxon>
        <taxon>Pseudomonadati</taxon>
        <taxon>Pseudomonadota</taxon>
        <taxon>Gammaproteobacteria</taxon>
        <taxon>Thiotrichales</taxon>
        <taxon>Thiotrichaceae</taxon>
        <taxon>Thiothrix</taxon>
    </lineage>
</organism>
<evidence type="ECO:0000256" key="1">
    <source>
        <dbReference type="SAM" id="MobiDB-lite"/>
    </source>
</evidence>
<dbReference type="Proteomes" id="UP000192491">
    <property type="component" value="Unassembled WGS sequence"/>
</dbReference>
<feature type="compositionally biased region" description="Low complexity" evidence="1">
    <location>
        <begin position="27"/>
        <end position="46"/>
    </location>
</feature>
<reference evidence="3 4" key="1">
    <citation type="submission" date="2017-01" db="EMBL/GenBank/DDBJ databases">
        <title>Novel large sulfur bacteria in the metagenomes of groundwater-fed chemosynthetic microbial mats in the Lake Huron basin.</title>
        <authorList>
            <person name="Sharrar A.M."/>
            <person name="Flood B.E."/>
            <person name="Bailey J.V."/>
            <person name="Jones D.S."/>
            <person name="Biddanda B."/>
            <person name="Ruberg S.A."/>
            <person name="Marcus D.N."/>
            <person name="Dick G.J."/>
        </authorList>
    </citation>
    <scope>NUCLEOTIDE SEQUENCE [LARGE SCALE GENOMIC DNA]</scope>
    <source>
        <strain evidence="3">A8</strain>
    </source>
</reference>
<dbReference type="AlphaFoldDB" id="A0A1Y1QR88"/>
<sequence>MFPKVLSISLLLSVSVLLNGCGEDKTPAAPTASPTSTSSTQTPIAPNRTLTSTAAGTVQLGMSLSEAIAALPNATSNTAADGEGIEWIEIAVEGKTLMSVLLNEDHTISLIRVFSPQFATPEGVAVGETVQSAADKLGGLTGIDFTEIESREFAKFKDMPDNTEFQVMGKDGMAGVYANGETATVTASPAATISSIWIMED</sequence>
<evidence type="ECO:0000313" key="3">
    <source>
        <dbReference type="EMBL" id="OQX11663.1"/>
    </source>
</evidence>
<dbReference type="EMBL" id="MTEJ01000083">
    <property type="protein sequence ID" value="OQX11663.1"/>
    <property type="molecule type" value="Genomic_DNA"/>
</dbReference>